<protein>
    <submittedName>
        <fullName evidence="3">Sortase family protein</fullName>
    </submittedName>
</protein>
<dbReference type="InterPro" id="IPR023365">
    <property type="entry name" value="Sortase_dom-sf"/>
</dbReference>
<sequence length="169" mass="18224">MLDQLRAGKPAEPQFSAADNPVRGVPIEAIKAKPGEQLALGRLAIPRLKLDDELNNGVDEAALVRGVGHWPGTPLPGSPGNAVISGHRSTNEKPFLHLDKLRPGDPIKVTVGTRSTTYRVVRTTIVAESAYVPFVLRKPSKPSDRVITLFACNPLTAHYQRIVVEARAG</sequence>
<dbReference type="KEGG" id="kfl:Kfla_3914"/>
<dbReference type="HOGENOM" id="CLU_1576453_0_0_11"/>
<reference evidence="3 4" key="2">
    <citation type="journal article" date="2010" name="Stand. Genomic Sci.">
        <title>Complete genome sequence of Kribbella flavida type strain (IFO 14399).</title>
        <authorList>
            <person name="Pukall R."/>
            <person name="Lapidus A."/>
            <person name="Glavina Del Rio T."/>
            <person name="Copeland A."/>
            <person name="Tice H."/>
            <person name="Cheng J.-F."/>
            <person name="Lucas S."/>
            <person name="Chen F."/>
            <person name="Nolan M."/>
            <person name="LaButti K."/>
            <person name="Pati A."/>
            <person name="Ivanova N."/>
            <person name="Mavrommatis K."/>
            <person name="Mikhailova N."/>
            <person name="Pitluck S."/>
            <person name="Bruce D."/>
            <person name="Goodwin L."/>
            <person name="Land M."/>
            <person name="Hauser L."/>
            <person name="Chang Y.-J."/>
            <person name="Jeffries C.D."/>
            <person name="Chen A."/>
            <person name="Palaniappan K."/>
            <person name="Chain P."/>
            <person name="Rohde M."/>
            <person name="Goeker M."/>
            <person name="Bristow J."/>
            <person name="Eisen J.A."/>
            <person name="Markowitz V."/>
            <person name="Hugenholtz P."/>
            <person name="Kyrpides N.C."/>
            <person name="Klenk H.-P."/>
            <person name="Brettin T."/>
        </authorList>
    </citation>
    <scope>NUCLEOTIDE SEQUENCE [LARGE SCALE GENOMIC DNA]</scope>
    <source>
        <strain evidence="4">DSM 17836 / JCM 10339 / NBRC 14399</strain>
    </source>
</reference>
<dbReference type="NCBIfam" id="TIGR01076">
    <property type="entry name" value="sortase_fam"/>
    <property type="match status" value="1"/>
</dbReference>
<name>D2PR18_KRIFD</name>
<dbReference type="EMBL" id="CP001736">
    <property type="protein sequence ID" value="ADB32966.1"/>
    <property type="molecule type" value="Genomic_DNA"/>
</dbReference>
<dbReference type="InterPro" id="IPR005754">
    <property type="entry name" value="Sortase"/>
</dbReference>
<reference evidence="4" key="1">
    <citation type="submission" date="2009-09" db="EMBL/GenBank/DDBJ databases">
        <title>The complete genome of Kribbella flavida DSM 17836.</title>
        <authorList>
            <consortium name="US DOE Joint Genome Institute (JGI-PGF)"/>
            <person name="Lucas S."/>
            <person name="Copeland A."/>
            <person name="Lapidus A."/>
            <person name="Glavina del Rio T."/>
            <person name="Dalin E."/>
            <person name="Tice H."/>
            <person name="Bruce D."/>
            <person name="Goodwin L."/>
            <person name="Pitluck S."/>
            <person name="Kyrpides N."/>
            <person name="Mavromatis K."/>
            <person name="Ivanova N."/>
            <person name="Saunders E."/>
            <person name="Brettin T."/>
            <person name="Detter J.C."/>
            <person name="Han C."/>
            <person name="Larimer F."/>
            <person name="Land M."/>
            <person name="Hauser L."/>
            <person name="Markowitz V."/>
            <person name="Cheng J.-F."/>
            <person name="Hugenholtz P."/>
            <person name="Woyke T."/>
            <person name="Wu D."/>
            <person name="Pukall R."/>
            <person name="Klenk H.-P."/>
            <person name="Eisen J.A."/>
        </authorList>
    </citation>
    <scope>NUCLEOTIDE SEQUENCE [LARGE SCALE GENOMIC DNA]</scope>
    <source>
        <strain evidence="4">DSM 17836 / JCM 10339 / NBRC 14399</strain>
    </source>
</reference>
<feature type="active site" description="Proton donor/acceptor" evidence="2">
    <location>
        <position position="87"/>
    </location>
</feature>
<dbReference type="Proteomes" id="UP000007967">
    <property type="component" value="Chromosome"/>
</dbReference>
<evidence type="ECO:0000313" key="4">
    <source>
        <dbReference type="Proteomes" id="UP000007967"/>
    </source>
</evidence>
<keyword evidence="4" id="KW-1185">Reference proteome</keyword>
<organism evidence="3 4">
    <name type="scientific">Kribbella flavida (strain DSM 17836 / JCM 10339 / NBRC 14399)</name>
    <dbReference type="NCBI Taxonomy" id="479435"/>
    <lineage>
        <taxon>Bacteria</taxon>
        <taxon>Bacillati</taxon>
        <taxon>Actinomycetota</taxon>
        <taxon>Actinomycetes</taxon>
        <taxon>Propionibacteriales</taxon>
        <taxon>Kribbellaceae</taxon>
        <taxon>Kribbella</taxon>
    </lineage>
</organism>
<dbReference type="eggNOG" id="COG3764">
    <property type="taxonomic scope" value="Bacteria"/>
</dbReference>
<dbReference type="STRING" id="479435.Kfla_3914"/>
<keyword evidence="1" id="KW-0378">Hydrolase</keyword>
<evidence type="ECO:0000313" key="3">
    <source>
        <dbReference type="EMBL" id="ADB32966.1"/>
    </source>
</evidence>
<feature type="active site" description="Acyl-thioester intermediate" evidence="2">
    <location>
        <position position="152"/>
    </location>
</feature>
<dbReference type="SUPFAM" id="SSF63817">
    <property type="entry name" value="Sortase"/>
    <property type="match status" value="1"/>
</dbReference>
<dbReference type="InterPro" id="IPR042003">
    <property type="entry name" value="Sortase_E"/>
</dbReference>
<proteinExistence type="predicted"/>
<gene>
    <name evidence="3" type="ordered locus">Kfla_3914</name>
</gene>
<dbReference type="CDD" id="cd05830">
    <property type="entry name" value="Sortase_E"/>
    <property type="match status" value="1"/>
</dbReference>
<dbReference type="Pfam" id="PF04203">
    <property type="entry name" value="Sortase"/>
    <property type="match status" value="1"/>
</dbReference>
<dbReference type="Gene3D" id="2.40.260.10">
    <property type="entry name" value="Sortase"/>
    <property type="match status" value="1"/>
</dbReference>
<accession>D2PR18</accession>
<evidence type="ECO:0000256" key="2">
    <source>
        <dbReference type="PIRSR" id="PIRSR605754-1"/>
    </source>
</evidence>
<dbReference type="AlphaFoldDB" id="D2PR18"/>
<evidence type="ECO:0000256" key="1">
    <source>
        <dbReference type="ARBA" id="ARBA00022801"/>
    </source>
</evidence>
<dbReference type="GO" id="GO:0016787">
    <property type="term" value="F:hydrolase activity"/>
    <property type="evidence" value="ECO:0007669"/>
    <property type="project" value="UniProtKB-KW"/>
</dbReference>